<evidence type="ECO:0000256" key="1">
    <source>
        <dbReference type="SAM" id="SignalP"/>
    </source>
</evidence>
<feature type="chain" id="PRO_5011726498" description="Lipoprotein" evidence="1">
    <location>
        <begin position="26"/>
        <end position="133"/>
    </location>
</feature>
<dbReference type="OrthoDB" id="1371492at2"/>
<dbReference type="AlphaFoldDB" id="A0A1H8YYX0"/>
<protein>
    <recommendedName>
        <fullName evidence="4">Lipoprotein</fullName>
    </recommendedName>
</protein>
<evidence type="ECO:0000313" key="3">
    <source>
        <dbReference type="Proteomes" id="UP000198648"/>
    </source>
</evidence>
<proteinExistence type="predicted"/>
<keyword evidence="3" id="KW-1185">Reference proteome</keyword>
<gene>
    <name evidence="2" type="ORF">SAMN05444005_101313</name>
</gene>
<sequence length="133" mass="15097">MKRIFTSLFLLILTICLDSCYGLSANEIFTNLNDSKEINCQTLPENVELVFESETIPFNYEKIGLIEVQGNQYSNEKEIILKLKNLAKSKCCDAIIGVKKNYLTRESGVMFEKDPPTVYSTISFNGIAVRKIK</sequence>
<organism evidence="2 3">
    <name type="scientific">Flavobacterium urocaniciphilum</name>
    <dbReference type="NCBI Taxonomy" id="1299341"/>
    <lineage>
        <taxon>Bacteria</taxon>
        <taxon>Pseudomonadati</taxon>
        <taxon>Bacteroidota</taxon>
        <taxon>Flavobacteriia</taxon>
        <taxon>Flavobacteriales</taxon>
        <taxon>Flavobacteriaceae</taxon>
        <taxon>Flavobacterium</taxon>
    </lineage>
</organism>
<accession>A0A1H8YYX0</accession>
<keyword evidence="1" id="KW-0732">Signal</keyword>
<evidence type="ECO:0000313" key="2">
    <source>
        <dbReference type="EMBL" id="SEP56568.1"/>
    </source>
</evidence>
<dbReference type="STRING" id="1299341.SAMN05444005_101313"/>
<dbReference type="RefSeq" id="WP_091464248.1">
    <property type="nucleotide sequence ID" value="NZ_FOEI01000001.1"/>
</dbReference>
<feature type="signal peptide" evidence="1">
    <location>
        <begin position="1"/>
        <end position="25"/>
    </location>
</feature>
<reference evidence="2 3" key="1">
    <citation type="submission" date="2016-10" db="EMBL/GenBank/DDBJ databases">
        <authorList>
            <person name="de Groot N.N."/>
        </authorList>
    </citation>
    <scope>NUCLEOTIDE SEQUENCE [LARGE SCALE GENOMIC DNA]</scope>
    <source>
        <strain evidence="2 3">DSM 27078</strain>
    </source>
</reference>
<dbReference type="Proteomes" id="UP000198648">
    <property type="component" value="Unassembled WGS sequence"/>
</dbReference>
<evidence type="ECO:0008006" key="4">
    <source>
        <dbReference type="Google" id="ProtNLM"/>
    </source>
</evidence>
<dbReference type="EMBL" id="FOEI01000001">
    <property type="protein sequence ID" value="SEP56568.1"/>
    <property type="molecule type" value="Genomic_DNA"/>
</dbReference>
<name>A0A1H8YYX0_9FLAO</name>